<evidence type="ECO:0000313" key="1">
    <source>
        <dbReference type="EMBL" id="EGS23223.1"/>
    </source>
</evidence>
<evidence type="ECO:0008006" key="3">
    <source>
        <dbReference type="Google" id="ProtNLM"/>
    </source>
</evidence>
<dbReference type="EMBL" id="GL988037">
    <property type="protein sequence ID" value="EGS23223.1"/>
    <property type="molecule type" value="Genomic_DNA"/>
</dbReference>
<dbReference type="Proteomes" id="UP000008066">
    <property type="component" value="Unassembled WGS sequence"/>
</dbReference>
<keyword evidence="2" id="KW-1185">Reference proteome</keyword>
<organism evidence="2">
    <name type="scientific">Chaetomium thermophilum (strain DSM 1495 / CBS 144.50 / IMI 039719)</name>
    <name type="common">Thermochaetoides thermophila</name>
    <dbReference type="NCBI Taxonomy" id="759272"/>
    <lineage>
        <taxon>Eukaryota</taxon>
        <taxon>Fungi</taxon>
        <taxon>Dikarya</taxon>
        <taxon>Ascomycota</taxon>
        <taxon>Pezizomycotina</taxon>
        <taxon>Sordariomycetes</taxon>
        <taxon>Sordariomycetidae</taxon>
        <taxon>Sordariales</taxon>
        <taxon>Chaetomiaceae</taxon>
        <taxon>Thermochaetoides</taxon>
    </lineage>
</organism>
<dbReference type="OrthoDB" id="74545at2759"/>
<dbReference type="AlphaFoldDB" id="G0S062"/>
<dbReference type="PANTHER" id="PTHR37015:SF1">
    <property type="entry name" value="REVERSE TRANSCRIPTASE DOMAIN-CONTAINING PROTEIN"/>
    <property type="match status" value="1"/>
</dbReference>
<dbReference type="KEGG" id="cthr:CTHT_0008870"/>
<evidence type="ECO:0000313" key="2">
    <source>
        <dbReference type="Proteomes" id="UP000008066"/>
    </source>
</evidence>
<accession>G0S062</accession>
<protein>
    <recommendedName>
        <fullName evidence="3">Reverse transcriptase domain-containing protein</fullName>
    </recommendedName>
</protein>
<dbReference type="CDD" id="cd01709">
    <property type="entry name" value="RT_like_1"/>
    <property type="match status" value="1"/>
</dbReference>
<dbReference type="GeneID" id="18254925"/>
<gene>
    <name evidence="1" type="ORF">CTHT_0008870</name>
</gene>
<reference evidence="1 2" key="1">
    <citation type="journal article" date="2011" name="Cell">
        <title>Insight into structure and assembly of the nuclear pore complex by utilizing the genome of a eukaryotic thermophile.</title>
        <authorList>
            <person name="Amlacher S."/>
            <person name="Sarges P."/>
            <person name="Flemming D."/>
            <person name="van Noort V."/>
            <person name="Kunze R."/>
            <person name="Devos D.P."/>
            <person name="Arumugam M."/>
            <person name="Bork P."/>
            <person name="Hurt E."/>
        </authorList>
    </citation>
    <scope>NUCLEOTIDE SEQUENCE [LARGE SCALE GENOMIC DNA]</scope>
    <source>
        <strain evidence="2">DSM 1495 / CBS 144.50 / IMI 039719</strain>
    </source>
</reference>
<proteinExistence type="predicted"/>
<dbReference type="PANTHER" id="PTHR37015">
    <property type="entry name" value="REVERSE TRANSCRIPTASE DOMAIN-CONTAINING PROTEIN"/>
    <property type="match status" value="1"/>
</dbReference>
<dbReference type="HOGENOM" id="CLU_008952_0_0_1"/>
<name>G0S062_CHATD</name>
<sequence length="914" mass="105262">MASPASVLNKTLQNITFSKIRELEALRKSYESRKREYLAKADAAATEQDRLACLLDAVKELYPPASKDDSLSNIQRWLDQSRYDASIPESKLVSFSQQLRSKLDIQSRKLDMALLYSRLLTEWMDQPVSEPLPASVGDADDDSFELIERQRQRLSELVDKFEAVVFEPFETNEVEIRGFLDRLFPDEESQKELAKLRKTISEASEKFMAEKAPFNLESLTSCIKGLLTEDILSDEKQAILRDFLDSDVAKSEIADVLNMRFSDLKEWHWDAGEEGIRVMPRRGLNGKYRIWADDDILQMLFVQYIGIRLCNLLKPALKSFMRAIYSRNHDGHMVPSPAELERRRYYLGGLRSSSNNIEQRRRDEYFEKFFLSQLPATETSLFDGDHKYDDDSDDDRGLDAQDFNKLLSSPQKRSGIKQQLLRRLTAELLVHRLRGVTHDTRSQPGGGVAIVQTDLQWYATALPHSTVYAVMRYVGFGEDWIHFFKKYLAAPLNLDKASDDRPQKGPRIRQRGVPMAHSSEKFTGELVLFFMDLAVHRETGIFLYRLHDDIWLFGEPKSACKAWTCLQSFVKVFGLDLNKSKTGSVYLPGAGKKDTQIAQALPDGPVSIGFLTLDPETGKWTINQKLVQAHVDQLKKQLAESKSVLAWVQTWNSCIGRFFSHTFGEPAECFGREHINEVLNTYTNMLKRLFPQSDGKEGSAVEYVKRMIQDRFGVSDLPDSFIFLPEALGGLGLRNPFINLFLVRNEVDKTPEELIHEYLQQEREQYLGYKKEFDNLRANDNKALLRRLQNIYPGEELQKQKAIPEDQLHTFLSLEEFSRYRERQDTHFCRLYDRLVSVPVVEEIVLSKDVQNALLSLCKDGKWTLDAEKKWFLQLYSEELFQQFGGLSLVDKQFLPVGVLAMMRGKKVSWNMVL</sequence>
<dbReference type="OMA" id="VRTWNSC"/>
<dbReference type="RefSeq" id="XP_006691414.1">
    <property type="nucleotide sequence ID" value="XM_006691351.1"/>
</dbReference>
<dbReference type="eggNOG" id="ENOG502SK1W">
    <property type="taxonomic scope" value="Eukaryota"/>
</dbReference>